<feature type="compositionally biased region" description="Polar residues" evidence="1">
    <location>
        <begin position="732"/>
        <end position="753"/>
    </location>
</feature>
<evidence type="ECO:0000313" key="2">
    <source>
        <dbReference type="EMBL" id="CAC5383810.1"/>
    </source>
</evidence>
<keyword evidence="3" id="KW-1185">Reference proteome</keyword>
<feature type="compositionally biased region" description="Low complexity" evidence="1">
    <location>
        <begin position="754"/>
        <end position="765"/>
    </location>
</feature>
<sequence>MIKNFYFYFSADHLATCDAGNQTCWIIKDLYSVACFFNYAVSKNAEELRSTKQREDITTDIQDGYTRLNPKIKEKCSLDVAKRVLKQLAPKISSIPTEVSLSPAAIGSETRNFTNNHSISKRIQNSKSASVQDESELHNIKKVLHVSETNSVIGPCSVVKNVAATTQMNTALGFSMVASQIAQKDASTSFQTLASRFSLVSSGEGQSSTSLTYQNSAASISLPFINKDQNKTANVTLSSSTIAHNNRAAAILLPGKGPQGQDYNVLFLPTVTTPTTTNDAAPILTPSPKSQTFTIQNTNFGTVLSPLTSLSHEKVPTSVQSAQNKTQHIVKMLKKSKTSASDFTPYPFARTSASVKRVFTIPLVSTMGPSTKLLNLAPSVSKRYTPLIQNSVPSVFSVCTVYPPTTSQNSASKVSKASLSTETQNLTLSNAQNLTQSDAQNSTQSDAQNSTQSDAQNSTQAYTQNSTQIVTQYSNPRVSTVEISSIKIEKLSPIVSSQLSSAEPEKSILVSSAVTQNSSCKVSTLPLSSKDQNTAQNICTVKSPTKTEKSQRISTVQSQVQKWGPKVNHPTKTKKSHKISTVKSCAKVKKSGPIICTVYPPTQYTNSALRVSTISYSTKPTMSWDTVPIITPVSVELVQDPASTRSESLASRRLESTASMRSESTATIKSESTAPTRTESTESTWSESIASTRSVITASTWSESIASTRTESTASTRSDSSASTRSDSSASKGSENTLSTGSESIASTRTESIPSRSFESTASTSSPFPLALFPNVAASQNKGNGQISNWRNQSLNTASNFAPYPVIVSNNSTFSIPTVTSTTGQKKIRNPSTKQQITGNLAAAEGNRLDAFGVHHFASNDSNTERLKRKIEEHNWKLDKILCSRNKRRKEALEKCFKISGEELSDNPISDSIHCTTSQVEAENTSVSAQDQMQTVVSAHLICEGDFNAKTFTNMIDKELCQSHNTEVKVELLDKEYFQTETCQPEVVIENVEGTDYFQLYNDNKGKSISQTVTCSSSEEHVLVERRIKEECVPMENSSVVFENIPWERIKPSNTCSGLFCSSETESCPSDDDICQSCYDICPSDEDICSSENNIFQSVKDICHSDTIANADSTLPLKKFPFGEGFQEVRRSSTEVLKVSSEQSSSLVKNQLLQLNDVKVVYKMQISNGSETSAQLSDNKQQRSMQDIYVVKVKQEPSDETEKDVQQELEPLNITVSTVVQVKEETPMDKDEHVQQMPEPLNINLSPVVQVKEETPMDTDEHVKQMPEPLNNNLPDKCVTKEWIFKSIIQGQILKDVNAAIEIIHDNDEQSTIAEFQEFEQENHLHMQTSDAEIDDNIDDEELESFDQVNRYDRLETSKYLRLRSYIFILLQQGSADFRRS</sequence>
<reference evidence="2 3" key="1">
    <citation type="submission" date="2020-06" db="EMBL/GenBank/DDBJ databases">
        <authorList>
            <person name="Li R."/>
            <person name="Bekaert M."/>
        </authorList>
    </citation>
    <scope>NUCLEOTIDE SEQUENCE [LARGE SCALE GENOMIC DNA]</scope>
    <source>
        <strain evidence="3">wild</strain>
    </source>
</reference>
<evidence type="ECO:0000313" key="3">
    <source>
        <dbReference type="Proteomes" id="UP000507470"/>
    </source>
</evidence>
<protein>
    <submittedName>
        <fullName evidence="2">Uncharacterized protein</fullName>
    </submittedName>
</protein>
<accession>A0A6J8BL31</accession>
<feature type="region of interest" description="Disordered" evidence="1">
    <location>
        <begin position="704"/>
        <end position="765"/>
    </location>
</feature>
<dbReference type="EMBL" id="CACVKT020003447">
    <property type="protein sequence ID" value="CAC5383810.1"/>
    <property type="molecule type" value="Genomic_DNA"/>
</dbReference>
<evidence type="ECO:0000256" key="1">
    <source>
        <dbReference type="SAM" id="MobiDB-lite"/>
    </source>
</evidence>
<gene>
    <name evidence="2" type="ORF">MCOR_19516</name>
</gene>
<feature type="compositionally biased region" description="Polar residues" evidence="1">
    <location>
        <begin position="658"/>
        <end position="675"/>
    </location>
</feature>
<dbReference type="Proteomes" id="UP000507470">
    <property type="component" value="Unassembled WGS sequence"/>
</dbReference>
<feature type="compositionally biased region" description="Low complexity" evidence="1">
    <location>
        <begin position="676"/>
        <end position="689"/>
    </location>
</feature>
<dbReference type="OrthoDB" id="6118176at2759"/>
<name>A0A6J8BL31_MYTCO</name>
<feature type="region of interest" description="Disordered" evidence="1">
    <location>
        <begin position="437"/>
        <end position="463"/>
    </location>
</feature>
<feature type="region of interest" description="Disordered" evidence="1">
    <location>
        <begin position="640"/>
        <end position="689"/>
    </location>
</feature>
<feature type="compositionally biased region" description="Low complexity" evidence="1">
    <location>
        <begin position="704"/>
        <end position="731"/>
    </location>
</feature>
<proteinExistence type="predicted"/>
<organism evidence="2 3">
    <name type="scientific">Mytilus coruscus</name>
    <name type="common">Sea mussel</name>
    <dbReference type="NCBI Taxonomy" id="42192"/>
    <lineage>
        <taxon>Eukaryota</taxon>
        <taxon>Metazoa</taxon>
        <taxon>Spiralia</taxon>
        <taxon>Lophotrochozoa</taxon>
        <taxon>Mollusca</taxon>
        <taxon>Bivalvia</taxon>
        <taxon>Autobranchia</taxon>
        <taxon>Pteriomorphia</taxon>
        <taxon>Mytilida</taxon>
        <taxon>Mytiloidea</taxon>
        <taxon>Mytilidae</taxon>
        <taxon>Mytilinae</taxon>
        <taxon>Mytilus</taxon>
    </lineage>
</organism>